<dbReference type="InterPro" id="IPR003331">
    <property type="entry name" value="UDP_GlcNAc_Epimerase_2_dom"/>
</dbReference>
<protein>
    <submittedName>
        <fullName evidence="3">UDP-N-acetylglucosamine 2-epimerase (Non-hydrolyzing)</fullName>
        <ecNumber evidence="3">5.1.3.14</ecNumber>
    </submittedName>
</protein>
<proteinExistence type="inferred from homology"/>
<dbReference type="RefSeq" id="WP_168819998.1">
    <property type="nucleotide sequence ID" value="NZ_CP051217.1"/>
</dbReference>
<gene>
    <name evidence="3" type="primary">wecB</name>
    <name evidence="3" type="ORF">HF685_11090</name>
</gene>
<dbReference type="PANTHER" id="PTHR43174:SF1">
    <property type="entry name" value="UDP-N-ACETYLGLUCOSAMINE 2-EPIMERASE"/>
    <property type="match status" value="1"/>
</dbReference>
<organism evidence="3 4">
    <name type="scientific">Parasphingorhabdus halotolerans</name>
    <dbReference type="NCBI Taxonomy" id="2725558"/>
    <lineage>
        <taxon>Bacteria</taxon>
        <taxon>Pseudomonadati</taxon>
        <taxon>Pseudomonadota</taxon>
        <taxon>Alphaproteobacteria</taxon>
        <taxon>Sphingomonadales</taxon>
        <taxon>Sphingomonadaceae</taxon>
        <taxon>Parasphingorhabdus</taxon>
    </lineage>
</organism>
<accession>A0A6H2DP44</accession>
<reference evidence="3 4" key="1">
    <citation type="submission" date="2020-04" db="EMBL/GenBank/DDBJ databases">
        <title>Genome sequence for Sphingorhabdus sp. strain M1.</title>
        <authorList>
            <person name="Park S.-J."/>
        </authorList>
    </citation>
    <scope>NUCLEOTIDE SEQUENCE [LARGE SCALE GENOMIC DNA]</scope>
    <source>
        <strain evidence="3 4">JK6</strain>
    </source>
</reference>
<dbReference type="PANTHER" id="PTHR43174">
    <property type="entry name" value="UDP-N-ACETYLGLUCOSAMINE 2-EPIMERASE"/>
    <property type="match status" value="1"/>
</dbReference>
<dbReference type="Gene3D" id="3.40.50.2000">
    <property type="entry name" value="Glycogen Phosphorylase B"/>
    <property type="match status" value="2"/>
</dbReference>
<dbReference type="SUPFAM" id="SSF53756">
    <property type="entry name" value="UDP-Glycosyltransferase/glycogen phosphorylase"/>
    <property type="match status" value="1"/>
</dbReference>
<keyword evidence="1 3" id="KW-0413">Isomerase</keyword>
<dbReference type="CDD" id="cd03786">
    <property type="entry name" value="GTB_UDP-GlcNAc_2-Epimerase"/>
    <property type="match status" value="1"/>
</dbReference>
<evidence type="ECO:0000259" key="2">
    <source>
        <dbReference type="Pfam" id="PF02350"/>
    </source>
</evidence>
<sequence>MKILTVVGARPQFVKAAVVSRAINETPELSEVIVHTGQHFDDNMSTIFFDELGIPHPKYNLGVGGMSHASNTGKMMEGIEQKILDEKPDFVLVFGDTDSTLAGSLAAAKLGVKVAHVEAGLRSFNRAMPEEINRILTDHISSILFAPSEIAMTHLATEGIKGEMVQNVGDVMYDAIRLFNPIAEAKSKVMERLSLDTGGYALCTLHRKENTDNSDRLKAIIDGLGQVDLRIVLPLHPRTKMILKKTDATLPSNISIIEPVGYLDMITLQRYAGVIGTDSGGIQKEAYFQKVPCVTFRDETEWTELVDLGVNILAGADAALIAQSMNNARSIEQITEVYGAGDASNQITQRLVGEGNRG</sequence>
<comment type="similarity">
    <text evidence="1">Belongs to the UDP-N-acetylglucosamine 2-epimerase family.</text>
</comment>
<dbReference type="Proteomes" id="UP000501600">
    <property type="component" value="Chromosome"/>
</dbReference>
<dbReference type="GO" id="GO:0008761">
    <property type="term" value="F:UDP-N-acetylglucosamine 2-epimerase activity"/>
    <property type="evidence" value="ECO:0007669"/>
    <property type="project" value="UniProtKB-EC"/>
</dbReference>
<dbReference type="EC" id="5.1.3.14" evidence="3"/>
<keyword evidence="4" id="KW-1185">Reference proteome</keyword>
<dbReference type="EMBL" id="CP051217">
    <property type="protein sequence ID" value="QJB69753.1"/>
    <property type="molecule type" value="Genomic_DNA"/>
</dbReference>
<dbReference type="InterPro" id="IPR029767">
    <property type="entry name" value="WecB-like"/>
</dbReference>
<dbReference type="AlphaFoldDB" id="A0A6H2DP44"/>
<feature type="domain" description="UDP-N-acetylglucosamine 2-epimerase" evidence="2">
    <location>
        <begin position="21"/>
        <end position="351"/>
    </location>
</feature>
<evidence type="ECO:0000256" key="1">
    <source>
        <dbReference type="RuleBase" id="RU003513"/>
    </source>
</evidence>
<name>A0A6H2DP44_9SPHN</name>
<dbReference type="Pfam" id="PF02350">
    <property type="entry name" value="Epimerase_2"/>
    <property type="match status" value="1"/>
</dbReference>
<evidence type="ECO:0000313" key="3">
    <source>
        <dbReference type="EMBL" id="QJB69753.1"/>
    </source>
</evidence>
<dbReference type="KEGG" id="phao:HF685_11090"/>
<dbReference type="NCBIfam" id="TIGR00236">
    <property type="entry name" value="wecB"/>
    <property type="match status" value="1"/>
</dbReference>
<evidence type="ECO:0000313" key="4">
    <source>
        <dbReference type="Proteomes" id="UP000501600"/>
    </source>
</evidence>